<dbReference type="GO" id="GO:0000150">
    <property type="term" value="F:DNA strand exchange activity"/>
    <property type="evidence" value="ECO:0007669"/>
    <property type="project" value="InterPro"/>
</dbReference>
<keyword evidence="2" id="KW-0233">DNA recombination</keyword>
<evidence type="ECO:0000256" key="2">
    <source>
        <dbReference type="ARBA" id="ARBA00023172"/>
    </source>
</evidence>
<evidence type="ECO:0000259" key="4">
    <source>
        <dbReference type="PROSITE" id="PS51737"/>
    </source>
</evidence>
<dbReference type="InterPro" id="IPR038109">
    <property type="entry name" value="DNA_bind_recomb_sf"/>
</dbReference>
<evidence type="ECO:0000313" key="6">
    <source>
        <dbReference type="Proteomes" id="UP000669179"/>
    </source>
</evidence>
<feature type="coiled-coil region" evidence="3">
    <location>
        <begin position="404"/>
        <end position="470"/>
    </location>
</feature>
<dbReference type="Proteomes" id="UP000669179">
    <property type="component" value="Unassembled WGS sequence"/>
</dbReference>
<protein>
    <submittedName>
        <fullName evidence="5">Recombinase family protein</fullName>
    </submittedName>
</protein>
<dbReference type="InterPro" id="IPR036162">
    <property type="entry name" value="Resolvase-like_N_sf"/>
</dbReference>
<dbReference type="AlphaFoldDB" id="A0A939PLN1"/>
<dbReference type="Pfam" id="PF07508">
    <property type="entry name" value="Recombinase"/>
    <property type="match status" value="1"/>
</dbReference>
<proteinExistence type="predicted"/>
<dbReference type="Gene3D" id="3.40.50.1390">
    <property type="entry name" value="Resolvase, N-terminal catalytic domain"/>
    <property type="match status" value="1"/>
</dbReference>
<comment type="caution">
    <text evidence="5">The sequence shown here is derived from an EMBL/GenBank/DDBJ whole genome shotgun (WGS) entry which is preliminary data.</text>
</comment>
<evidence type="ECO:0000256" key="1">
    <source>
        <dbReference type="ARBA" id="ARBA00023125"/>
    </source>
</evidence>
<dbReference type="InterPro" id="IPR011109">
    <property type="entry name" value="DNA_bind_recombinase_dom"/>
</dbReference>
<dbReference type="SUPFAM" id="SSF53041">
    <property type="entry name" value="Resolvase-like"/>
    <property type="match status" value="1"/>
</dbReference>
<dbReference type="InterPro" id="IPR050639">
    <property type="entry name" value="SSR_resolvase"/>
</dbReference>
<name>A0A939PLN1_9ACTN</name>
<keyword evidence="3" id="KW-0175">Coiled coil</keyword>
<dbReference type="PANTHER" id="PTHR30461:SF2">
    <property type="entry name" value="SERINE RECOMBINASE PINE-RELATED"/>
    <property type="match status" value="1"/>
</dbReference>
<gene>
    <name evidence="5" type="ORF">J4573_45260</name>
</gene>
<sequence length="613" mass="69425">MSIPRQLNSCRGVLPDQAVIVAHFYDIESGRKKLEARGYGRGHERFSIPVPREGGIQDLLEEAERSDRRFDVVICESIERIARRTYVGTLIENRLEEAGVPLLASDEPINLTGKRATQVLTRRVKQGVAEWYVLELLEKSWGGFEEHTEQGYNVGKPPYGHIAEKIPHPVPARRAEGASKHRLKPDPVRGPVVTRIFALRVEDRLGYKAIANVLNQDLDQFPPPEPVDPNRAVGRWTASSVREVLTNPKHTGYMVWNRRATKSNGGKLNPPQEWVWSSVPTHEPLATKETFIEAQKVANERKGSRNGSKTNSAHPDCKRSYAFRSYLICAICEHRMRGKFHRETVYYLCDPAKGYVPDGHPKSFWLREDILMDAVSDFFSDNVFGPHRQNLLGTMLTEADDRALRDHQARLDTVRRAIEDIEARRRNLVRTLERTGDPDDDLFNDIRTRSAELSSDRNSKLARLEELEQTKPVRPRPELLDLLPTGPIRIDAMPEELQRKLFEAFRLQIRYDRRTDEAECQITLAAAAIRAQQRAAQEALAIEDSGRDDHSSAPMLCVPPRGYSPAEAAVHFPLSGRAERGWETGRSPPGSPRIQRVLALGLIRRGKEPTSCA</sequence>
<evidence type="ECO:0000256" key="3">
    <source>
        <dbReference type="SAM" id="Coils"/>
    </source>
</evidence>
<dbReference type="PANTHER" id="PTHR30461">
    <property type="entry name" value="DNA-INVERTASE FROM LAMBDOID PROPHAGE"/>
    <property type="match status" value="1"/>
</dbReference>
<dbReference type="GO" id="GO:0003677">
    <property type="term" value="F:DNA binding"/>
    <property type="evidence" value="ECO:0007669"/>
    <property type="project" value="UniProtKB-KW"/>
</dbReference>
<reference evidence="5" key="1">
    <citation type="submission" date="2021-03" db="EMBL/GenBank/DDBJ databases">
        <authorList>
            <person name="Kanchanasin P."/>
            <person name="Saeng-In P."/>
            <person name="Phongsopitanun W."/>
            <person name="Yuki M."/>
            <person name="Kudo T."/>
            <person name="Ohkuma M."/>
            <person name="Tanasupawat S."/>
        </authorList>
    </citation>
    <scope>NUCLEOTIDE SEQUENCE</scope>
    <source>
        <strain evidence="5">GKU 128</strain>
    </source>
</reference>
<keyword evidence="6" id="KW-1185">Reference proteome</keyword>
<keyword evidence="1" id="KW-0238">DNA-binding</keyword>
<dbReference type="EMBL" id="JAGEOJ010000026">
    <property type="protein sequence ID" value="MBO2454363.1"/>
    <property type="molecule type" value="Genomic_DNA"/>
</dbReference>
<organism evidence="5 6">
    <name type="scientific">Actinomadura barringtoniae</name>
    <dbReference type="NCBI Taxonomy" id="1427535"/>
    <lineage>
        <taxon>Bacteria</taxon>
        <taxon>Bacillati</taxon>
        <taxon>Actinomycetota</taxon>
        <taxon>Actinomycetes</taxon>
        <taxon>Streptosporangiales</taxon>
        <taxon>Thermomonosporaceae</taxon>
        <taxon>Actinomadura</taxon>
    </lineage>
</organism>
<accession>A0A939PLN1</accession>
<dbReference type="SMART" id="SM00857">
    <property type="entry name" value="Resolvase"/>
    <property type="match status" value="1"/>
</dbReference>
<feature type="domain" description="Recombinase" evidence="4">
    <location>
        <begin position="158"/>
        <end position="304"/>
    </location>
</feature>
<dbReference type="PROSITE" id="PS51737">
    <property type="entry name" value="RECOMBINASE_DNA_BIND"/>
    <property type="match status" value="1"/>
</dbReference>
<evidence type="ECO:0000313" key="5">
    <source>
        <dbReference type="EMBL" id="MBO2454363.1"/>
    </source>
</evidence>
<dbReference type="InterPro" id="IPR006119">
    <property type="entry name" value="Resolv_N"/>
</dbReference>
<dbReference type="Gene3D" id="3.90.1750.20">
    <property type="entry name" value="Putative Large Serine Recombinase, Chain B, Domain 2"/>
    <property type="match status" value="1"/>
</dbReference>